<keyword evidence="3" id="KW-1185">Reference proteome</keyword>
<dbReference type="AlphaFoldDB" id="A0A5N6QJB9"/>
<accession>A0A5N6QJB9</accession>
<name>A0A5N6QJB9_9ROSI</name>
<protein>
    <recommendedName>
        <fullName evidence="1">Late embryogenesis abundant protein LEA-2 subgroup domain-containing protein</fullName>
    </recommendedName>
</protein>
<evidence type="ECO:0000313" key="2">
    <source>
        <dbReference type="EMBL" id="KAE7999432.1"/>
    </source>
</evidence>
<evidence type="ECO:0000259" key="1">
    <source>
        <dbReference type="Pfam" id="PF03168"/>
    </source>
</evidence>
<sequence>MRNPNMPLLFTYGNTTTTLYYHGIVVGEARRQAGRAEPRRTARMNVVVDVSTDRLLPECERGCEVEAIDDVQLFEDSGRAS</sequence>
<dbReference type="EMBL" id="CM017321">
    <property type="protein sequence ID" value="KAE7999432.1"/>
    <property type="molecule type" value="Genomic_DNA"/>
</dbReference>
<feature type="domain" description="Late embryogenesis abundant protein LEA-2 subgroup" evidence="1">
    <location>
        <begin position="2"/>
        <end position="56"/>
    </location>
</feature>
<gene>
    <name evidence="2" type="ORF">FH972_003865</name>
</gene>
<proteinExistence type="predicted"/>
<dbReference type="InterPro" id="IPR004864">
    <property type="entry name" value="LEA_2"/>
</dbReference>
<dbReference type="Pfam" id="PF03168">
    <property type="entry name" value="LEA_2"/>
    <property type="match status" value="1"/>
</dbReference>
<reference evidence="2 3" key="1">
    <citation type="submission" date="2019-06" db="EMBL/GenBank/DDBJ databases">
        <title>A chromosomal-level reference genome of Carpinus fangiana (Coryloideae, Betulaceae).</title>
        <authorList>
            <person name="Yang X."/>
            <person name="Wang Z."/>
            <person name="Zhang L."/>
            <person name="Hao G."/>
            <person name="Liu J."/>
            <person name="Yang Y."/>
        </authorList>
    </citation>
    <scope>NUCLEOTIDE SEQUENCE [LARGE SCALE GENOMIC DNA]</scope>
    <source>
        <strain evidence="2">Cfa_2016G</strain>
        <tissue evidence="2">Leaf</tissue>
    </source>
</reference>
<evidence type="ECO:0000313" key="3">
    <source>
        <dbReference type="Proteomes" id="UP000327013"/>
    </source>
</evidence>
<organism evidence="2 3">
    <name type="scientific">Carpinus fangiana</name>
    <dbReference type="NCBI Taxonomy" id="176857"/>
    <lineage>
        <taxon>Eukaryota</taxon>
        <taxon>Viridiplantae</taxon>
        <taxon>Streptophyta</taxon>
        <taxon>Embryophyta</taxon>
        <taxon>Tracheophyta</taxon>
        <taxon>Spermatophyta</taxon>
        <taxon>Magnoliopsida</taxon>
        <taxon>eudicotyledons</taxon>
        <taxon>Gunneridae</taxon>
        <taxon>Pentapetalae</taxon>
        <taxon>rosids</taxon>
        <taxon>fabids</taxon>
        <taxon>Fagales</taxon>
        <taxon>Betulaceae</taxon>
        <taxon>Carpinus</taxon>
    </lineage>
</organism>
<dbReference type="OrthoDB" id="764273at2759"/>
<dbReference type="Proteomes" id="UP000327013">
    <property type="component" value="Chromosome 1"/>
</dbReference>